<dbReference type="PANTHER" id="PTHR11439:SF524">
    <property type="entry name" value="RNA-DIRECTED DNA POLYMERASE, PROTEIN KINASE RLK-PELLE-DLSV FAMILY"/>
    <property type="match status" value="1"/>
</dbReference>
<accession>A0A6L2LDN2</accession>
<dbReference type="AlphaFoldDB" id="A0A6L2LDN2"/>
<feature type="domain" description="Reverse transcriptase Ty1/copia-type" evidence="1">
    <location>
        <begin position="195"/>
        <end position="360"/>
    </location>
</feature>
<evidence type="ECO:0000259" key="2">
    <source>
        <dbReference type="Pfam" id="PF13976"/>
    </source>
</evidence>
<gene>
    <name evidence="3" type="ORF">Tci_030985</name>
</gene>
<reference evidence="3" key="1">
    <citation type="journal article" date="2019" name="Sci. Rep.">
        <title>Draft genome of Tanacetum cinerariifolium, the natural source of mosquito coil.</title>
        <authorList>
            <person name="Yamashiro T."/>
            <person name="Shiraishi A."/>
            <person name="Satake H."/>
            <person name="Nakayama K."/>
        </authorList>
    </citation>
    <scope>NUCLEOTIDE SEQUENCE</scope>
</reference>
<dbReference type="Pfam" id="PF07727">
    <property type="entry name" value="RVT_2"/>
    <property type="match status" value="1"/>
</dbReference>
<dbReference type="CDD" id="cd09272">
    <property type="entry name" value="RNase_HI_RT_Ty1"/>
    <property type="match status" value="1"/>
</dbReference>
<protein>
    <submittedName>
        <fullName evidence="3">Ribonuclease H-like domain-containing protein</fullName>
    </submittedName>
</protein>
<dbReference type="Pfam" id="PF13976">
    <property type="entry name" value="gag_pre-integrs"/>
    <property type="match status" value="1"/>
</dbReference>
<name>A0A6L2LDN2_TANCI</name>
<sequence length="537" mass="60931">MTTNGNTTNELLTQLLNKLRITRNENLAQIVSNGNGNGSGSVSMAYHTSPTYQFTGPPNFVHTRLSYLVAPTQSPNMGPVQQVQPNMGLIQQPQPNFNVGQFTYNFRNVGPCTGDLYPITTPFPILHAFLVNQHMWHQRLGHLRSEVLRRLVSQNFISCSKEKPPALFHACQLGKHVRLPFASADTVVTSCFDIIYSDLDVKNAFLHRDLFETLYMHQPPGFQDSTHPDYVCLLQRSLYGLKQAPRALFWRFPSCITRVGFQSSRCDSSLFIYRQGTDTAYLLLYVDDIMLTASSETLLQQIISLLHQGFSMTDLGSLNYFLGISVTCDFTGMFLSQRQYVVEILERAGMVGCNSSRTPVDTESKLGVDGDQVFDLTFYRSLAGSLQYLTFTRPDISFEVQQDTLDYGLQLFFLLLQIWLPTLIAEAEYHGVTNAVAETCWLRNLLRELHTPLFFATLVYCDNVSVVYLSCNLVQHQHKKHIEIDIQFVRDLVAAVSCLFTLSVCRYFHQRLPSVLFEEFRFSLSVRSLLALTAGEY</sequence>
<dbReference type="SUPFAM" id="SSF56672">
    <property type="entry name" value="DNA/RNA polymerases"/>
    <property type="match status" value="1"/>
</dbReference>
<comment type="caution">
    <text evidence="3">The sequence shown here is derived from an EMBL/GenBank/DDBJ whole genome shotgun (WGS) entry which is preliminary data.</text>
</comment>
<dbReference type="EMBL" id="BKCJ010004098">
    <property type="protein sequence ID" value="GEU59007.1"/>
    <property type="molecule type" value="Genomic_DNA"/>
</dbReference>
<dbReference type="InterPro" id="IPR043502">
    <property type="entry name" value="DNA/RNA_pol_sf"/>
</dbReference>
<evidence type="ECO:0000313" key="3">
    <source>
        <dbReference type="EMBL" id="GEU59007.1"/>
    </source>
</evidence>
<proteinExistence type="predicted"/>
<organism evidence="3">
    <name type="scientific">Tanacetum cinerariifolium</name>
    <name type="common">Dalmatian daisy</name>
    <name type="synonym">Chrysanthemum cinerariifolium</name>
    <dbReference type="NCBI Taxonomy" id="118510"/>
    <lineage>
        <taxon>Eukaryota</taxon>
        <taxon>Viridiplantae</taxon>
        <taxon>Streptophyta</taxon>
        <taxon>Embryophyta</taxon>
        <taxon>Tracheophyta</taxon>
        <taxon>Spermatophyta</taxon>
        <taxon>Magnoliopsida</taxon>
        <taxon>eudicotyledons</taxon>
        <taxon>Gunneridae</taxon>
        <taxon>Pentapetalae</taxon>
        <taxon>asterids</taxon>
        <taxon>campanulids</taxon>
        <taxon>Asterales</taxon>
        <taxon>Asteraceae</taxon>
        <taxon>Asteroideae</taxon>
        <taxon>Anthemideae</taxon>
        <taxon>Anthemidinae</taxon>
        <taxon>Tanacetum</taxon>
    </lineage>
</organism>
<dbReference type="InterPro" id="IPR025724">
    <property type="entry name" value="GAG-pre-integrase_dom"/>
</dbReference>
<dbReference type="PANTHER" id="PTHR11439">
    <property type="entry name" value="GAG-POL-RELATED RETROTRANSPOSON"/>
    <property type="match status" value="1"/>
</dbReference>
<dbReference type="InterPro" id="IPR013103">
    <property type="entry name" value="RVT_2"/>
</dbReference>
<feature type="domain" description="GAG-pre-integrase" evidence="2">
    <location>
        <begin position="134"/>
        <end position="176"/>
    </location>
</feature>
<evidence type="ECO:0000259" key="1">
    <source>
        <dbReference type="Pfam" id="PF07727"/>
    </source>
</evidence>